<keyword evidence="7" id="KW-1185">Reference proteome</keyword>
<dbReference type="InterPro" id="IPR011711">
    <property type="entry name" value="GntR_C"/>
</dbReference>
<dbReference type="SUPFAM" id="SSF48008">
    <property type="entry name" value="GntR ligand-binding domain-like"/>
    <property type="match status" value="1"/>
</dbReference>
<dbReference type="SMART" id="SM00345">
    <property type="entry name" value="HTH_GNTR"/>
    <property type="match status" value="1"/>
</dbReference>
<dbReference type="EMBL" id="JAFFZN010000010">
    <property type="protein sequence ID" value="MBO8186446.1"/>
    <property type="molecule type" value="Genomic_DNA"/>
</dbReference>
<evidence type="ECO:0000256" key="3">
    <source>
        <dbReference type="ARBA" id="ARBA00023163"/>
    </source>
</evidence>
<comment type="caution">
    <text evidence="6">The sequence shown here is derived from an EMBL/GenBank/DDBJ whole genome shotgun (WGS) entry which is preliminary data.</text>
</comment>
<accession>A0ABS3WTJ5</accession>
<evidence type="ECO:0000256" key="4">
    <source>
        <dbReference type="SAM" id="MobiDB-lite"/>
    </source>
</evidence>
<dbReference type="PANTHER" id="PTHR43537">
    <property type="entry name" value="TRANSCRIPTIONAL REGULATOR, GNTR FAMILY"/>
    <property type="match status" value="1"/>
</dbReference>
<feature type="region of interest" description="Disordered" evidence="4">
    <location>
        <begin position="1"/>
        <end position="41"/>
    </location>
</feature>
<dbReference type="SUPFAM" id="SSF46785">
    <property type="entry name" value="Winged helix' DNA-binding domain"/>
    <property type="match status" value="1"/>
</dbReference>
<evidence type="ECO:0000256" key="2">
    <source>
        <dbReference type="ARBA" id="ARBA00023125"/>
    </source>
</evidence>
<dbReference type="InterPro" id="IPR036390">
    <property type="entry name" value="WH_DNA-bd_sf"/>
</dbReference>
<dbReference type="Gene3D" id="1.20.120.530">
    <property type="entry name" value="GntR ligand-binding domain-like"/>
    <property type="match status" value="1"/>
</dbReference>
<evidence type="ECO:0000256" key="1">
    <source>
        <dbReference type="ARBA" id="ARBA00023015"/>
    </source>
</evidence>
<feature type="domain" description="HTH gntR-type" evidence="5">
    <location>
        <begin position="53"/>
        <end position="125"/>
    </location>
</feature>
<dbReference type="PANTHER" id="PTHR43537:SF5">
    <property type="entry name" value="UXU OPERON TRANSCRIPTIONAL REGULATOR"/>
    <property type="match status" value="1"/>
</dbReference>
<evidence type="ECO:0000313" key="7">
    <source>
        <dbReference type="Proteomes" id="UP001518976"/>
    </source>
</evidence>
<protein>
    <submittedName>
        <fullName evidence="6">FadR family transcriptional regulator</fullName>
    </submittedName>
</protein>
<evidence type="ECO:0000313" key="6">
    <source>
        <dbReference type="EMBL" id="MBO8186446.1"/>
    </source>
</evidence>
<organism evidence="6 7">
    <name type="scientific">Streptomyces spirodelae</name>
    <dbReference type="NCBI Taxonomy" id="2812904"/>
    <lineage>
        <taxon>Bacteria</taxon>
        <taxon>Bacillati</taxon>
        <taxon>Actinomycetota</taxon>
        <taxon>Actinomycetes</taxon>
        <taxon>Kitasatosporales</taxon>
        <taxon>Streptomycetaceae</taxon>
        <taxon>Streptomyces</taxon>
    </lineage>
</organism>
<dbReference type="PROSITE" id="PS50949">
    <property type="entry name" value="HTH_GNTR"/>
    <property type="match status" value="1"/>
</dbReference>
<keyword evidence="2" id="KW-0238">DNA-binding</keyword>
<dbReference type="Pfam" id="PF00392">
    <property type="entry name" value="GntR"/>
    <property type="match status" value="1"/>
</dbReference>
<reference evidence="6 7" key="1">
    <citation type="submission" date="2021-02" db="EMBL/GenBank/DDBJ databases">
        <title>Streptomyces spirodelae sp. nov., isolated from duckweed.</title>
        <authorList>
            <person name="Saimee Y."/>
            <person name="Duangmal K."/>
        </authorList>
    </citation>
    <scope>NUCLEOTIDE SEQUENCE [LARGE SCALE GENOMIC DNA]</scope>
    <source>
        <strain evidence="6 7">DW4-2</strain>
    </source>
</reference>
<name>A0ABS3WTJ5_9ACTN</name>
<dbReference type="CDD" id="cd07377">
    <property type="entry name" value="WHTH_GntR"/>
    <property type="match status" value="1"/>
</dbReference>
<dbReference type="SMART" id="SM00895">
    <property type="entry name" value="FCD"/>
    <property type="match status" value="1"/>
</dbReference>
<proteinExistence type="predicted"/>
<dbReference type="Pfam" id="PF07729">
    <property type="entry name" value="FCD"/>
    <property type="match status" value="1"/>
</dbReference>
<keyword evidence="1" id="KW-0805">Transcription regulation</keyword>
<dbReference type="PRINTS" id="PR00035">
    <property type="entry name" value="HTHGNTR"/>
</dbReference>
<keyword evidence="3" id="KW-0804">Transcription</keyword>
<feature type="compositionally biased region" description="Basic and acidic residues" evidence="4">
    <location>
        <begin position="18"/>
        <end position="34"/>
    </location>
</feature>
<sequence>MKRNEHGGTPRVSVGWELPRERRRGPPREQERCSGAKGRSVSEPIAWEPVPRSRTFELVLARIEEQILTGNLRVGDRLPPERELVELLGVSRAAVREALRVLEAQGALRPRVGTGPASGSVIAAMPSAGLTQFLRLHMALAHFPFADVVEARATLERASARLAAAQASPEHLSTMRDRLERMDDAALSREEFNDCDTEFHAAIAEAGGNRLMADMTIAVRNAVRHTLLKVFHGLDDWEATAARLRSEHHAIYNAVAAGDSERAGDLTEAHIRGFHHDLVYSVLDESESGAGA</sequence>
<evidence type="ECO:0000259" key="5">
    <source>
        <dbReference type="PROSITE" id="PS50949"/>
    </source>
</evidence>
<dbReference type="InterPro" id="IPR000524">
    <property type="entry name" value="Tscrpt_reg_HTH_GntR"/>
</dbReference>
<dbReference type="InterPro" id="IPR036388">
    <property type="entry name" value="WH-like_DNA-bd_sf"/>
</dbReference>
<dbReference type="Gene3D" id="1.10.10.10">
    <property type="entry name" value="Winged helix-like DNA-binding domain superfamily/Winged helix DNA-binding domain"/>
    <property type="match status" value="1"/>
</dbReference>
<dbReference type="InterPro" id="IPR008920">
    <property type="entry name" value="TF_FadR/GntR_C"/>
</dbReference>
<gene>
    <name evidence="6" type="ORF">JW592_13385</name>
</gene>
<dbReference type="Proteomes" id="UP001518976">
    <property type="component" value="Unassembled WGS sequence"/>
</dbReference>